<dbReference type="FunFam" id="3.30.70.270:FF:000001">
    <property type="entry name" value="Diguanylate cyclase domain protein"/>
    <property type="match status" value="1"/>
</dbReference>
<dbReference type="InterPro" id="IPR000160">
    <property type="entry name" value="GGDEF_dom"/>
</dbReference>
<gene>
    <name evidence="5" type="ORF">GND95_07435</name>
</gene>
<dbReference type="CDD" id="cd01949">
    <property type="entry name" value="GGDEF"/>
    <property type="match status" value="1"/>
</dbReference>
<evidence type="ECO:0000259" key="3">
    <source>
        <dbReference type="PROSITE" id="PS50883"/>
    </source>
</evidence>
<dbReference type="SUPFAM" id="SSF55785">
    <property type="entry name" value="PYP-like sensor domain (PAS domain)"/>
    <property type="match status" value="1"/>
</dbReference>
<dbReference type="InterPro" id="IPR000014">
    <property type="entry name" value="PAS"/>
</dbReference>
<dbReference type="SUPFAM" id="SSF55073">
    <property type="entry name" value="Nucleotide cyclase"/>
    <property type="match status" value="1"/>
</dbReference>
<accession>A0A7C8HEQ0</accession>
<dbReference type="OrthoDB" id="9762141at2"/>
<dbReference type="CDD" id="cd01948">
    <property type="entry name" value="EAL"/>
    <property type="match status" value="1"/>
</dbReference>
<evidence type="ECO:0000256" key="1">
    <source>
        <dbReference type="SAM" id="Coils"/>
    </source>
</evidence>
<dbReference type="InterPro" id="IPR013655">
    <property type="entry name" value="PAS_fold_3"/>
</dbReference>
<dbReference type="NCBIfam" id="TIGR00254">
    <property type="entry name" value="GGDEF"/>
    <property type="match status" value="1"/>
</dbReference>
<keyword evidence="6" id="KW-1185">Reference proteome</keyword>
<dbReference type="InterPro" id="IPR052155">
    <property type="entry name" value="Biofilm_reg_signaling"/>
</dbReference>
<dbReference type="InterPro" id="IPR035965">
    <property type="entry name" value="PAS-like_dom_sf"/>
</dbReference>
<dbReference type="NCBIfam" id="TIGR00229">
    <property type="entry name" value="sensory_box"/>
    <property type="match status" value="1"/>
</dbReference>
<dbReference type="InterPro" id="IPR029787">
    <property type="entry name" value="Nucleotide_cyclase"/>
</dbReference>
<dbReference type="PANTHER" id="PTHR44757:SF2">
    <property type="entry name" value="BIOFILM ARCHITECTURE MAINTENANCE PROTEIN MBAA"/>
    <property type="match status" value="1"/>
</dbReference>
<dbReference type="InterPro" id="IPR001633">
    <property type="entry name" value="EAL_dom"/>
</dbReference>
<keyword evidence="1" id="KW-0175">Coiled coil</keyword>
<dbReference type="PROSITE" id="PS50112">
    <property type="entry name" value="PAS"/>
    <property type="match status" value="1"/>
</dbReference>
<dbReference type="Pfam" id="PF00563">
    <property type="entry name" value="EAL"/>
    <property type="match status" value="1"/>
</dbReference>
<feature type="domain" description="EAL" evidence="3">
    <location>
        <begin position="326"/>
        <end position="609"/>
    </location>
</feature>
<sequence length="613" mass="70076">MSKQHKTKNELIQEITKMQREIQGLKKTHENLQTLFNVAPIGLSIVNEEGLYEYVNEFYCKLYGYAPEELIGNHFSMIIPPENKALLIKQHKEFMKNRTNTTKEFKVINKKQEQFTVLVTSVYFVDSDSLPKKASYVIDITEQKKIEDIFRYQAYHDSLTGLPNRKFFIENLNVALEKCSKHNHMLAIMFLDLDRFKNINDVLGHSAGDLLLQSVADRLRKSLEGNYIVSRFGGDEFVILLPEVYYIDSITKTAEKIIKLFDTPFLIHGKELFITSSMGIGIYPCDGRDPETLIKNADTAMYRAKADARGNYQLYSSSIDLSAFSSLTLENDLYHALEENQLVLYYQPQVNICTGEIVGAEALIRWQHPELGLLTPDKFIPLAENNGLIIPIGKWVLETACIQNRKWQDLGYPPIQIAVNLSVLQIQQNDFIDTVTHILRASKLNPNDLELEITESIIMKSNIEDLMKLNKLKQLGIKISMDDFGVGYSSLSNLKNLDVHHLKIDRSFLYDIDLNSNNCAIFTAILLLANSLGLNIIPEGIETQNQFDFLKKILSFTSSTLQLKVNTENLHTQNNTQIITENLCAKIQGYLFSPPVPADQFEELLKKRKFEIQ</sequence>
<dbReference type="SMART" id="SM00091">
    <property type="entry name" value="PAS"/>
    <property type="match status" value="1"/>
</dbReference>
<evidence type="ECO:0000313" key="5">
    <source>
        <dbReference type="EMBL" id="KAE9634495.1"/>
    </source>
</evidence>
<dbReference type="PROSITE" id="PS50883">
    <property type="entry name" value="EAL"/>
    <property type="match status" value="1"/>
</dbReference>
<feature type="domain" description="PAS" evidence="2">
    <location>
        <begin position="28"/>
        <end position="98"/>
    </location>
</feature>
<reference evidence="5 6" key="1">
    <citation type="submission" date="2019-12" db="EMBL/GenBank/DDBJ databases">
        <title>Defluviitalea raffinosedens, isolated from a biogas fermenter, genome sequencing and characterization.</title>
        <authorList>
            <person name="Rettenmaier R."/>
            <person name="Schneider M."/>
            <person name="Neuhaus K."/>
            <person name="Liebl W."/>
            <person name="Zverlov V."/>
        </authorList>
    </citation>
    <scope>NUCLEOTIDE SEQUENCE [LARGE SCALE GENOMIC DNA]</scope>
    <source>
        <strain evidence="5 6">249c-K6</strain>
    </source>
</reference>
<dbReference type="RefSeq" id="WP_158740224.1">
    <property type="nucleotide sequence ID" value="NZ_WSLF01000005.1"/>
</dbReference>
<dbReference type="Gene3D" id="3.30.70.270">
    <property type="match status" value="1"/>
</dbReference>
<dbReference type="InterPro" id="IPR035919">
    <property type="entry name" value="EAL_sf"/>
</dbReference>
<dbReference type="CDD" id="cd00130">
    <property type="entry name" value="PAS"/>
    <property type="match status" value="1"/>
</dbReference>
<dbReference type="PANTHER" id="PTHR44757">
    <property type="entry name" value="DIGUANYLATE CYCLASE DGCP"/>
    <property type="match status" value="1"/>
</dbReference>
<proteinExistence type="predicted"/>
<dbReference type="Gene3D" id="3.20.20.450">
    <property type="entry name" value="EAL domain"/>
    <property type="match status" value="1"/>
</dbReference>
<feature type="coiled-coil region" evidence="1">
    <location>
        <begin position="1"/>
        <end position="35"/>
    </location>
</feature>
<dbReference type="SMART" id="SM00052">
    <property type="entry name" value="EAL"/>
    <property type="match status" value="1"/>
</dbReference>
<evidence type="ECO:0000259" key="2">
    <source>
        <dbReference type="PROSITE" id="PS50112"/>
    </source>
</evidence>
<name>A0A7C8HEQ0_9FIRM</name>
<feature type="domain" description="GGDEF" evidence="4">
    <location>
        <begin position="184"/>
        <end position="317"/>
    </location>
</feature>
<dbReference type="InterPro" id="IPR043128">
    <property type="entry name" value="Rev_trsase/Diguanyl_cyclase"/>
</dbReference>
<evidence type="ECO:0000259" key="4">
    <source>
        <dbReference type="PROSITE" id="PS50887"/>
    </source>
</evidence>
<dbReference type="Pfam" id="PF00990">
    <property type="entry name" value="GGDEF"/>
    <property type="match status" value="1"/>
</dbReference>
<dbReference type="EMBL" id="WSLF01000005">
    <property type="protein sequence ID" value="KAE9634495.1"/>
    <property type="molecule type" value="Genomic_DNA"/>
</dbReference>
<dbReference type="SMART" id="SM00267">
    <property type="entry name" value="GGDEF"/>
    <property type="match status" value="1"/>
</dbReference>
<dbReference type="PROSITE" id="PS50887">
    <property type="entry name" value="GGDEF"/>
    <property type="match status" value="1"/>
</dbReference>
<dbReference type="Pfam" id="PF08447">
    <property type="entry name" value="PAS_3"/>
    <property type="match status" value="1"/>
</dbReference>
<dbReference type="AlphaFoldDB" id="A0A7C8HEQ0"/>
<comment type="caution">
    <text evidence="5">The sequence shown here is derived from an EMBL/GenBank/DDBJ whole genome shotgun (WGS) entry which is preliminary data.</text>
</comment>
<dbReference type="Proteomes" id="UP000483018">
    <property type="component" value="Unassembled WGS sequence"/>
</dbReference>
<organism evidence="5 6">
    <name type="scientific">Defluviitalea raffinosedens</name>
    <dbReference type="NCBI Taxonomy" id="1450156"/>
    <lineage>
        <taxon>Bacteria</taxon>
        <taxon>Bacillati</taxon>
        <taxon>Bacillota</taxon>
        <taxon>Clostridia</taxon>
        <taxon>Lachnospirales</taxon>
        <taxon>Defluviitaleaceae</taxon>
        <taxon>Defluviitalea</taxon>
    </lineage>
</organism>
<evidence type="ECO:0000313" key="6">
    <source>
        <dbReference type="Proteomes" id="UP000483018"/>
    </source>
</evidence>
<dbReference type="Gene3D" id="3.30.450.20">
    <property type="entry name" value="PAS domain"/>
    <property type="match status" value="1"/>
</dbReference>
<protein>
    <submittedName>
        <fullName evidence="5">EAL domain-containing protein</fullName>
    </submittedName>
</protein>
<dbReference type="SUPFAM" id="SSF141868">
    <property type="entry name" value="EAL domain-like"/>
    <property type="match status" value="2"/>
</dbReference>